<gene>
    <name evidence="1" type="ORF">PR048_027472</name>
</gene>
<dbReference type="EMBL" id="JARBHB010000012">
    <property type="protein sequence ID" value="KAJ8871166.1"/>
    <property type="molecule type" value="Genomic_DNA"/>
</dbReference>
<sequence length="332" mass="39090">MIKNIAAYLKELLKLLSVISAHSKDDKVIKVERTVRDFICQMRLMLIGCMKCTKKKKLPPVSYEYYRKIFDTRFNIVIGYPRSDTCSSCDKYQADVTVLQYTLSGPSLPHKEKHKLEMPTRTAQMANKVHKHKAEVFYERKRTARQRSMKNESHEAITFYFQKNLPMPKLTTNCVYYRRQLSLYSFDIHTSPRGHSVFYCYPETEGRKGSVEVTSFLHHFIFNLPNPKVKVIELFYDVCAEQNKNYTVLRFLYYDLHAARRLDHIKLTFPVCGHSHLECDRSMVLINQKYPAELPEHWVKVFETARTKPSPCHVVNVDQALLRNWTQYLTSL</sequence>
<reference evidence="1 2" key="1">
    <citation type="submission" date="2023-02" db="EMBL/GenBank/DDBJ databases">
        <title>LHISI_Scaffold_Assembly.</title>
        <authorList>
            <person name="Stuart O.P."/>
            <person name="Cleave R."/>
            <person name="Magrath M.J.L."/>
            <person name="Mikheyev A.S."/>
        </authorList>
    </citation>
    <scope>NUCLEOTIDE SEQUENCE [LARGE SCALE GENOMIC DNA]</scope>
    <source>
        <strain evidence="1">Daus_M_001</strain>
        <tissue evidence="1">Leg muscle</tissue>
    </source>
</reference>
<accession>A0ABQ9GGF3</accession>
<evidence type="ECO:0000313" key="2">
    <source>
        <dbReference type="Proteomes" id="UP001159363"/>
    </source>
</evidence>
<evidence type="ECO:0000313" key="1">
    <source>
        <dbReference type="EMBL" id="KAJ8871166.1"/>
    </source>
</evidence>
<organism evidence="1 2">
    <name type="scientific">Dryococelus australis</name>
    <dbReference type="NCBI Taxonomy" id="614101"/>
    <lineage>
        <taxon>Eukaryota</taxon>
        <taxon>Metazoa</taxon>
        <taxon>Ecdysozoa</taxon>
        <taxon>Arthropoda</taxon>
        <taxon>Hexapoda</taxon>
        <taxon>Insecta</taxon>
        <taxon>Pterygota</taxon>
        <taxon>Neoptera</taxon>
        <taxon>Polyneoptera</taxon>
        <taxon>Phasmatodea</taxon>
        <taxon>Verophasmatodea</taxon>
        <taxon>Anareolatae</taxon>
        <taxon>Phasmatidae</taxon>
        <taxon>Eurycanthinae</taxon>
        <taxon>Dryococelus</taxon>
    </lineage>
</organism>
<dbReference type="PANTHER" id="PTHR34415:SF1">
    <property type="entry name" value="INTEGRASE CATALYTIC DOMAIN-CONTAINING PROTEIN"/>
    <property type="match status" value="1"/>
</dbReference>
<dbReference type="Proteomes" id="UP001159363">
    <property type="component" value="Chromosome 11"/>
</dbReference>
<comment type="caution">
    <text evidence="1">The sequence shown here is derived from an EMBL/GenBank/DDBJ whole genome shotgun (WGS) entry which is preliminary data.</text>
</comment>
<proteinExistence type="predicted"/>
<name>A0ABQ9GGF3_9NEOP</name>
<keyword evidence="2" id="KW-1185">Reference proteome</keyword>
<dbReference type="PANTHER" id="PTHR34415">
    <property type="entry name" value="INTEGRASE CATALYTIC DOMAIN-CONTAINING PROTEIN"/>
    <property type="match status" value="1"/>
</dbReference>
<protein>
    <submittedName>
        <fullName evidence="1">Uncharacterized protein</fullName>
    </submittedName>
</protein>